<name>A0ABT9HTW7_9GAMM</name>
<proteinExistence type="predicted"/>
<protein>
    <submittedName>
        <fullName evidence="3">M12 family metallo-peptidase</fullName>
    </submittedName>
</protein>
<comment type="caution">
    <text evidence="3">The sequence shown here is derived from an EMBL/GenBank/DDBJ whole genome shotgun (WGS) entry which is preliminary data.</text>
</comment>
<dbReference type="InterPro" id="IPR028974">
    <property type="entry name" value="TSP_type-3_rpt"/>
</dbReference>
<dbReference type="InterPro" id="IPR011042">
    <property type="entry name" value="6-blade_b-propeller_TolB-like"/>
</dbReference>
<feature type="signal peptide" evidence="2">
    <location>
        <begin position="1"/>
        <end position="27"/>
    </location>
</feature>
<dbReference type="RefSeq" id="WP_305973228.1">
    <property type="nucleotide sequence ID" value="NZ_JAPJDZ010000002.1"/>
</dbReference>
<evidence type="ECO:0000256" key="1">
    <source>
        <dbReference type="SAM" id="MobiDB-lite"/>
    </source>
</evidence>
<dbReference type="Gene3D" id="3.40.390.10">
    <property type="entry name" value="Collagenase (Catalytic Domain)"/>
    <property type="match status" value="1"/>
</dbReference>
<dbReference type="SUPFAM" id="SSF101898">
    <property type="entry name" value="NHL repeat"/>
    <property type="match status" value="1"/>
</dbReference>
<dbReference type="SUPFAM" id="SSF103647">
    <property type="entry name" value="TSP type-3 repeat"/>
    <property type="match status" value="1"/>
</dbReference>
<dbReference type="SUPFAM" id="SSF55486">
    <property type="entry name" value="Metalloproteases ('zincins'), catalytic domain"/>
    <property type="match status" value="1"/>
</dbReference>
<feature type="compositionally biased region" description="Acidic residues" evidence="1">
    <location>
        <begin position="502"/>
        <end position="518"/>
    </location>
</feature>
<evidence type="ECO:0000313" key="3">
    <source>
        <dbReference type="EMBL" id="MDP5134574.1"/>
    </source>
</evidence>
<dbReference type="Gene3D" id="2.120.10.30">
    <property type="entry name" value="TolB, C-terminal domain"/>
    <property type="match status" value="1"/>
</dbReference>
<dbReference type="EMBL" id="JAPJDZ010000002">
    <property type="protein sequence ID" value="MDP5134574.1"/>
    <property type="molecule type" value="Genomic_DNA"/>
</dbReference>
<sequence>MRVFKGLPTLLALSVGLVLLQSAPVSAAGTQAQSLPKALQNIPISAISRFDLGEQKGGHGQYSADNSLLVTTLDKSVMQLSLPQAGGKLDVKIKHSIRHDNGDVTVSGVVQLNGKPHKVILTQGKTGAIGEIVGVSGHSMVLQQGNQVYLVNLSQAGLAAPSYENDVVMPELHFAATTSKQSHPATTQYDAQSSFTIVDIMMLYASEVLEQYPDGLADTLMNLLVAKANQSFVDSGIDVQLRLVHSQFVNYNQPSNFTALDDLRFALDGNNATQPDSSLNNVAALREQYGADIVSMIRLHELNERGVCGVAYFPQSVPDVLINISNVGISGGSNCLDTFTHEIGHNFGAGHQYRNGESVGALPAAGALIVTGKFNTVMSSIGTGDINRNYGLPRFSNPRLNCAAIACGDIEQADNASAVNFFAATNAGLRAAVSNAVVNIPPPSDPDTDGDGVTDLYDAYPFDVTETDDSDNDGVGDNADVFPNDASEWADFDNDGIGNNADPDDDNDGVPDVSDDLPFDATASTDSDGDGVGNNSDQLPFNVQDAADTDGDGVGNRFDYDNDNDGVDDFDRRADGMQQLIVVNAGSGSIQLFSLPEGGFEDTLYQAPAGGITFRSDLVDLGAGQLAFVQFSDVLRLNRHTKEVDTLIPRFELSSNFAAHLVKTGETQTQSRLYVSNGLAPSYINVFQFGNSATSSVQLLSNNTNIYRDTLALTDSHNLLVQRDTNQLLRYSVTTTNNQSTVWAQGVGLDKPEHLAKMADGSILVTNAGSRNVTRFSASGQYSGEFISAGSGGLGMPGCIAVDNAGDVYLCSSDTNQILKYSGSNGAPIGVVASAESAGVNNPVSIAIVGALLDLAPFDASNDTDGDGVGNKQDAFPLDATRSAPEVQPEPTEPEGGGGSLFYLLPGLMLLAWRRIRVVN</sequence>
<dbReference type="PANTHER" id="PTHR10199">
    <property type="entry name" value="THROMBOSPONDIN"/>
    <property type="match status" value="1"/>
</dbReference>
<feature type="region of interest" description="Disordered" evidence="1">
    <location>
        <begin position="463"/>
        <end position="563"/>
    </location>
</feature>
<keyword evidence="4" id="KW-1185">Reference proteome</keyword>
<accession>A0ABT9HTW7</accession>
<evidence type="ECO:0000313" key="4">
    <source>
        <dbReference type="Proteomes" id="UP001231109"/>
    </source>
</evidence>
<keyword evidence="2" id="KW-0732">Signal</keyword>
<dbReference type="InterPro" id="IPR024079">
    <property type="entry name" value="MetalloPept_cat_dom_sf"/>
</dbReference>
<dbReference type="Gene3D" id="4.10.1080.10">
    <property type="entry name" value="TSP type-3 repeat"/>
    <property type="match status" value="1"/>
</dbReference>
<dbReference type="Proteomes" id="UP001231109">
    <property type="component" value="Unassembled WGS sequence"/>
</dbReference>
<organism evidence="3 4">
    <name type="scientific">Rheinheimera baltica</name>
    <dbReference type="NCBI Taxonomy" id="67576"/>
    <lineage>
        <taxon>Bacteria</taxon>
        <taxon>Pseudomonadati</taxon>
        <taxon>Pseudomonadota</taxon>
        <taxon>Gammaproteobacteria</taxon>
        <taxon>Chromatiales</taxon>
        <taxon>Chromatiaceae</taxon>
        <taxon>Rheinheimera</taxon>
    </lineage>
</organism>
<reference evidence="3 4" key="1">
    <citation type="submission" date="2022-11" db="EMBL/GenBank/DDBJ databases">
        <title>Viruses from the air-sea interface of a natural surface slick.</title>
        <authorList>
            <person name="Rahlff J."/>
            <person name="Holmfeldt K."/>
        </authorList>
    </citation>
    <scope>NUCLEOTIDE SEQUENCE [LARGE SCALE GENOMIC DNA]</scope>
    <source>
        <strain evidence="3 4">SMS4</strain>
    </source>
</reference>
<feature type="compositionally biased region" description="Acidic residues" evidence="1">
    <location>
        <begin position="465"/>
        <end position="474"/>
    </location>
</feature>
<dbReference type="Pfam" id="PF13583">
    <property type="entry name" value="Reprolysin_4"/>
    <property type="match status" value="1"/>
</dbReference>
<gene>
    <name evidence="3" type="ORF">ORJ04_01250</name>
</gene>
<evidence type="ECO:0000256" key="2">
    <source>
        <dbReference type="SAM" id="SignalP"/>
    </source>
</evidence>
<feature type="chain" id="PRO_5045330250" evidence="2">
    <location>
        <begin position="28"/>
        <end position="920"/>
    </location>
</feature>